<keyword evidence="3 6" id="KW-0285">Flavoprotein</keyword>
<name>A0A9P8P7N7_9ASCO</name>
<comment type="caution">
    <text evidence="9">The sequence shown here is derived from an EMBL/GenBank/DDBJ whole genome shotgun (WGS) entry which is preliminary data.</text>
</comment>
<reference evidence="9" key="2">
    <citation type="submission" date="2021-01" db="EMBL/GenBank/DDBJ databases">
        <authorList>
            <person name="Schikora-Tamarit M.A."/>
        </authorList>
    </citation>
    <scope>NUCLEOTIDE SEQUENCE</scope>
    <source>
        <strain evidence="9">CBS6341</strain>
    </source>
</reference>
<feature type="binding site" evidence="6">
    <location>
        <position position="214"/>
    </location>
    <ligand>
        <name>FAD</name>
        <dbReference type="ChEBI" id="CHEBI:57692"/>
    </ligand>
</feature>
<feature type="binding site" evidence="6">
    <location>
        <position position="221"/>
    </location>
    <ligand>
        <name>FAD</name>
        <dbReference type="ChEBI" id="CHEBI:57692"/>
    </ligand>
</feature>
<dbReference type="InterPro" id="IPR001834">
    <property type="entry name" value="CBR-like"/>
</dbReference>
<comment type="similarity">
    <text evidence="2">Belongs to the flavoprotein pyridine nucleotide cytochrome reductase family.</text>
</comment>
<keyword evidence="10" id="KW-1185">Reference proteome</keyword>
<dbReference type="InterPro" id="IPR017938">
    <property type="entry name" value="Riboflavin_synthase-like_b-brl"/>
</dbReference>
<dbReference type="SUPFAM" id="SSF52343">
    <property type="entry name" value="Ferredoxin reductase-like, C-terminal NADP-linked domain"/>
    <property type="match status" value="1"/>
</dbReference>
<keyword evidence="7" id="KW-0472">Membrane</keyword>
<evidence type="ECO:0000256" key="2">
    <source>
        <dbReference type="ARBA" id="ARBA00006105"/>
    </source>
</evidence>
<dbReference type="GO" id="GO:0016491">
    <property type="term" value="F:oxidoreductase activity"/>
    <property type="evidence" value="ECO:0007669"/>
    <property type="project" value="UniProtKB-KW"/>
</dbReference>
<dbReference type="PROSITE" id="PS51384">
    <property type="entry name" value="FAD_FR"/>
    <property type="match status" value="1"/>
</dbReference>
<dbReference type="Gene3D" id="3.40.50.80">
    <property type="entry name" value="Nucleotide-binding domain of ferredoxin-NADP reductase (FNR) module"/>
    <property type="match status" value="1"/>
</dbReference>
<reference evidence="9" key="1">
    <citation type="journal article" date="2021" name="Open Biol.">
        <title>Shared evolutionary footprints suggest mitochondrial oxidative damage underlies multiple complex I losses in fungi.</title>
        <authorList>
            <person name="Schikora-Tamarit M.A."/>
            <person name="Marcet-Houben M."/>
            <person name="Nosek J."/>
            <person name="Gabaldon T."/>
        </authorList>
    </citation>
    <scope>NUCLEOTIDE SEQUENCE</scope>
    <source>
        <strain evidence="9">CBS6341</strain>
    </source>
</reference>
<dbReference type="SUPFAM" id="SSF63380">
    <property type="entry name" value="Riboflavin synthase domain-like"/>
    <property type="match status" value="1"/>
</dbReference>
<dbReference type="InterPro" id="IPR017927">
    <property type="entry name" value="FAD-bd_FR_type"/>
</dbReference>
<evidence type="ECO:0000256" key="6">
    <source>
        <dbReference type="PIRSR" id="PIRSR601834-1"/>
    </source>
</evidence>
<evidence type="ECO:0000256" key="7">
    <source>
        <dbReference type="SAM" id="Phobius"/>
    </source>
</evidence>
<dbReference type="PANTHER" id="PTHR19370">
    <property type="entry name" value="NADH-CYTOCHROME B5 REDUCTASE"/>
    <property type="match status" value="1"/>
</dbReference>
<dbReference type="EMBL" id="JAEUBF010001424">
    <property type="protein sequence ID" value="KAH3666596.1"/>
    <property type="molecule type" value="Genomic_DNA"/>
</dbReference>
<gene>
    <name evidence="9" type="ORF">WICMUC_005580</name>
</gene>
<keyword evidence="5" id="KW-0560">Oxidoreductase</keyword>
<dbReference type="PANTHER" id="PTHR19370:SF189">
    <property type="entry name" value="CYTOCHROME C MITOCHONDRIAL IMPORT FACTOR CYC2"/>
    <property type="match status" value="1"/>
</dbReference>
<proteinExistence type="inferred from homology"/>
<evidence type="ECO:0000256" key="5">
    <source>
        <dbReference type="ARBA" id="ARBA00023002"/>
    </source>
</evidence>
<keyword evidence="4 6" id="KW-0274">FAD</keyword>
<dbReference type="AlphaFoldDB" id="A0A9P8P7N7"/>
<dbReference type="Proteomes" id="UP000769528">
    <property type="component" value="Unassembled WGS sequence"/>
</dbReference>
<organism evidence="9 10">
    <name type="scientific">Wickerhamomyces mucosus</name>
    <dbReference type="NCBI Taxonomy" id="1378264"/>
    <lineage>
        <taxon>Eukaryota</taxon>
        <taxon>Fungi</taxon>
        <taxon>Dikarya</taxon>
        <taxon>Ascomycota</taxon>
        <taxon>Saccharomycotina</taxon>
        <taxon>Saccharomycetes</taxon>
        <taxon>Phaffomycetales</taxon>
        <taxon>Wickerhamomycetaceae</taxon>
        <taxon>Wickerhamomyces</taxon>
    </lineage>
</organism>
<feature type="transmembrane region" description="Helical" evidence="7">
    <location>
        <begin position="90"/>
        <end position="111"/>
    </location>
</feature>
<evidence type="ECO:0000256" key="4">
    <source>
        <dbReference type="ARBA" id="ARBA00022827"/>
    </source>
</evidence>
<evidence type="ECO:0000313" key="10">
    <source>
        <dbReference type="Proteomes" id="UP000769528"/>
    </source>
</evidence>
<keyword evidence="7" id="KW-0812">Transmembrane</keyword>
<keyword evidence="7" id="KW-1133">Transmembrane helix</keyword>
<evidence type="ECO:0000259" key="8">
    <source>
        <dbReference type="PROSITE" id="PS51384"/>
    </source>
</evidence>
<dbReference type="InterPro" id="IPR039261">
    <property type="entry name" value="FNR_nucleotide-bd"/>
</dbReference>
<feature type="binding site" evidence="6">
    <location>
        <position position="291"/>
    </location>
    <ligand>
        <name>FAD</name>
        <dbReference type="ChEBI" id="CHEBI:57692"/>
    </ligand>
</feature>
<protein>
    <recommendedName>
        <fullName evidence="8">FAD-binding FR-type domain-containing protein</fullName>
    </recommendedName>
</protein>
<accession>A0A9P8P7N7</accession>
<dbReference type="Gene3D" id="2.40.30.10">
    <property type="entry name" value="Translation factors"/>
    <property type="match status" value="1"/>
</dbReference>
<evidence type="ECO:0000256" key="1">
    <source>
        <dbReference type="ARBA" id="ARBA00001974"/>
    </source>
</evidence>
<dbReference type="OrthoDB" id="432685at2759"/>
<comment type="cofactor">
    <cofactor evidence="1 6">
        <name>FAD</name>
        <dbReference type="ChEBI" id="CHEBI:57692"/>
    </cofactor>
</comment>
<feature type="domain" description="FAD-binding FR-type" evidence="8">
    <location>
        <begin position="122"/>
        <end position="246"/>
    </location>
</feature>
<evidence type="ECO:0000256" key="3">
    <source>
        <dbReference type="ARBA" id="ARBA00022630"/>
    </source>
</evidence>
<evidence type="ECO:0000313" key="9">
    <source>
        <dbReference type="EMBL" id="KAH3666596.1"/>
    </source>
</evidence>
<sequence>MNEAPKTMIKANLRHSFRNFSNFNRLNQNKSLVIPEVKPKATANTFPEIKEIRLTDGLNEQYSPKHKPDRISYEFPQEPKHKPNLRWRKYFPIFALVGGASWAAYTINYFIDDIPSEYLSLDKFIPFVITNKLDVDQDHYLIELTPKYNKWKKSDNQIWNGNKLWSVEIKQPQIMVVRKYTPLPLEIHKDQNEIFIRVQNEDNYREGKLVLYIKKYQQGEVARWISRKPIGEDLELRGPFIEYQIPQTVNNKDYERPIFENLPSEVRPDDLNKLKITPDNLAFFAAGTGITPILQSLLSKNPYFGFTTIYYSRRTTSESKPFDRLLYFLEKLDRIKLVNFIGDDKLSIEAIPDFNPIDYKVKTEKLYDQKPDDSIKYPVFKTALEQAVAFREKAKDSPSLSIVCGPDAYISQIAGYKPYNGQGKLSGWLKANEWDENHVHKL</sequence>
<dbReference type="GO" id="GO:0005739">
    <property type="term" value="C:mitochondrion"/>
    <property type="evidence" value="ECO:0007669"/>
    <property type="project" value="TreeGrafter"/>
</dbReference>